<organism evidence="6 7">
    <name type="scientific">Candidatus Nomurabacteria bacterium RIFCSPHIGHO2_01_FULL_42_16</name>
    <dbReference type="NCBI Taxonomy" id="1801743"/>
    <lineage>
        <taxon>Bacteria</taxon>
        <taxon>Candidatus Nomuraibacteriota</taxon>
    </lineage>
</organism>
<reference evidence="6 7" key="1">
    <citation type="journal article" date="2016" name="Nat. Commun.">
        <title>Thousands of microbial genomes shed light on interconnected biogeochemical processes in an aquifer system.</title>
        <authorList>
            <person name="Anantharaman K."/>
            <person name="Brown C.T."/>
            <person name="Hug L.A."/>
            <person name="Sharon I."/>
            <person name="Castelle C.J."/>
            <person name="Probst A.J."/>
            <person name="Thomas B.C."/>
            <person name="Singh A."/>
            <person name="Wilkins M.J."/>
            <person name="Karaoz U."/>
            <person name="Brodie E.L."/>
            <person name="Williams K.H."/>
            <person name="Hubbard S.S."/>
            <person name="Banfield J.F."/>
        </authorList>
    </citation>
    <scope>NUCLEOTIDE SEQUENCE [LARGE SCALE GENOMIC DNA]</scope>
</reference>
<dbReference type="InterPro" id="IPR001322">
    <property type="entry name" value="Lamin_tail_dom"/>
</dbReference>
<name>A0A1F6VJI9_9BACT</name>
<dbReference type="EMBL" id="MFTT01000019">
    <property type="protein sequence ID" value="OGI69817.1"/>
    <property type="molecule type" value="Genomic_DNA"/>
</dbReference>
<dbReference type="InterPro" id="IPR036415">
    <property type="entry name" value="Lamin_tail_dom_sf"/>
</dbReference>
<dbReference type="AlphaFoldDB" id="A0A1F6VJI9"/>
<keyword evidence="3" id="KW-0732">Signal</keyword>
<evidence type="ECO:0000256" key="3">
    <source>
        <dbReference type="SAM" id="SignalP"/>
    </source>
</evidence>
<keyword evidence="2" id="KW-1133">Transmembrane helix</keyword>
<feature type="signal peptide" evidence="3">
    <location>
        <begin position="1"/>
        <end position="23"/>
    </location>
</feature>
<feature type="compositionally biased region" description="Low complexity" evidence="1">
    <location>
        <begin position="185"/>
        <end position="200"/>
    </location>
</feature>
<dbReference type="PROSITE" id="PS51841">
    <property type="entry name" value="LTD"/>
    <property type="match status" value="2"/>
</dbReference>
<evidence type="ECO:0008006" key="8">
    <source>
        <dbReference type="Google" id="ProtNLM"/>
    </source>
</evidence>
<evidence type="ECO:0000313" key="7">
    <source>
        <dbReference type="Proteomes" id="UP000178059"/>
    </source>
</evidence>
<dbReference type="STRING" id="1801743.A2824_01510"/>
<comment type="caution">
    <text evidence="6">The sequence shown here is derived from an EMBL/GenBank/DDBJ whole genome shotgun (WGS) entry which is preliminary data.</text>
</comment>
<dbReference type="Proteomes" id="UP000178059">
    <property type="component" value="Unassembled WGS sequence"/>
</dbReference>
<evidence type="ECO:0000256" key="2">
    <source>
        <dbReference type="SAM" id="Phobius"/>
    </source>
</evidence>
<dbReference type="InterPro" id="IPR013783">
    <property type="entry name" value="Ig-like_fold"/>
</dbReference>
<keyword evidence="2" id="KW-0472">Membrane</keyword>
<accession>A0A1F6VJI9</accession>
<dbReference type="InterPro" id="IPR035986">
    <property type="entry name" value="PKD_dom_sf"/>
</dbReference>
<dbReference type="InterPro" id="IPR000601">
    <property type="entry name" value="PKD_dom"/>
</dbReference>
<dbReference type="Gene3D" id="2.60.40.1260">
    <property type="entry name" value="Lamin Tail domain"/>
    <property type="match status" value="1"/>
</dbReference>
<proteinExistence type="predicted"/>
<sequence>MLKKILLTILFIFFLASATSVQAAGTGSIIISEFVYDLDGADIDWVEVENQGGADLDLASLKLLVSNSTSNHAINNYSGSSILGSGDYGVIVVSSLISNYTSKWGNAGNIFTSSFTLSNAGGKIEINNGDKASPVDSVTYSSGDGAAGDGQSLSLISGSFSPEDPTPGEANVSGGGNNQDGTLDNNENTNTNPSPSQTEPKISAEIISKDTAIAKVPINFDIKVLGLNKEILTTGKFVWNFGDLTVSVFNQSQKTGHIYDYPGDYVVVFEYYGNASDSEPKAATRATIKVSLAEVIISNVFGNSVELNNKGKSEIDLGGWLLSADKSFTIPGNTIILAGKKIVLSPEVTRLNIIDKNNLKLLYPNGEVAYVYGSSLEIIEEKPKAKAESIIAKDETKPITEQIQTEQIQIEQTESEKQSLSASAIKSIPAGDSKSIYLAGLAGLIIIGIGSVFLLRKKSKPDIPEAGGLKADDFEITE</sequence>
<keyword evidence="2" id="KW-0812">Transmembrane</keyword>
<evidence type="ECO:0000259" key="4">
    <source>
        <dbReference type="PROSITE" id="PS50093"/>
    </source>
</evidence>
<feature type="domain" description="PKD" evidence="4">
    <location>
        <begin position="237"/>
        <end position="267"/>
    </location>
</feature>
<feature type="region of interest" description="Disordered" evidence="1">
    <location>
        <begin position="153"/>
        <end position="201"/>
    </location>
</feature>
<feature type="transmembrane region" description="Helical" evidence="2">
    <location>
        <begin position="436"/>
        <end position="455"/>
    </location>
</feature>
<dbReference type="Gene3D" id="2.60.40.10">
    <property type="entry name" value="Immunoglobulins"/>
    <property type="match status" value="1"/>
</dbReference>
<feature type="chain" id="PRO_5009527257" description="PKD domain-containing protein" evidence="3">
    <location>
        <begin position="24"/>
        <end position="478"/>
    </location>
</feature>
<evidence type="ECO:0000313" key="6">
    <source>
        <dbReference type="EMBL" id="OGI69817.1"/>
    </source>
</evidence>
<feature type="domain" description="LTD" evidence="5">
    <location>
        <begin position="280"/>
        <end position="392"/>
    </location>
</feature>
<dbReference type="SUPFAM" id="SSF49299">
    <property type="entry name" value="PKD domain"/>
    <property type="match status" value="1"/>
</dbReference>
<evidence type="ECO:0000259" key="5">
    <source>
        <dbReference type="PROSITE" id="PS51841"/>
    </source>
</evidence>
<gene>
    <name evidence="6" type="ORF">A2824_01510</name>
</gene>
<protein>
    <recommendedName>
        <fullName evidence="8">PKD domain-containing protein</fullName>
    </recommendedName>
</protein>
<evidence type="ECO:0000256" key="1">
    <source>
        <dbReference type="SAM" id="MobiDB-lite"/>
    </source>
</evidence>
<feature type="domain" description="LTD" evidence="5">
    <location>
        <begin position="17"/>
        <end position="142"/>
    </location>
</feature>
<dbReference type="PROSITE" id="PS50093">
    <property type="entry name" value="PKD"/>
    <property type="match status" value="1"/>
</dbReference>
<dbReference type="SUPFAM" id="SSF74853">
    <property type="entry name" value="Lamin A/C globular tail domain"/>
    <property type="match status" value="2"/>
</dbReference>